<evidence type="ECO:0000313" key="2">
    <source>
        <dbReference type="Proteomes" id="UP000499080"/>
    </source>
</evidence>
<dbReference type="EMBL" id="BGPR01068132">
    <property type="protein sequence ID" value="GBO42160.1"/>
    <property type="molecule type" value="Genomic_DNA"/>
</dbReference>
<keyword evidence="2" id="KW-1185">Reference proteome</keyword>
<evidence type="ECO:0000313" key="1">
    <source>
        <dbReference type="EMBL" id="GBO42160.1"/>
    </source>
</evidence>
<accession>A0A4Y2X016</accession>
<name>A0A4Y2X016_ARAVE</name>
<reference evidence="1 2" key="1">
    <citation type="journal article" date="2019" name="Sci. Rep.">
        <title>Orb-weaving spider Araneus ventricosus genome elucidates the spidroin gene catalogue.</title>
        <authorList>
            <person name="Kono N."/>
            <person name="Nakamura H."/>
            <person name="Ohtoshi R."/>
            <person name="Moran D.A.P."/>
            <person name="Shinohara A."/>
            <person name="Yoshida Y."/>
            <person name="Fujiwara M."/>
            <person name="Mori M."/>
            <person name="Tomita M."/>
            <person name="Arakawa K."/>
        </authorList>
    </citation>
    <scope>NUCLEOTIDE SEQUENCE [LARGE SCALE GENOMIC DNA]</scope>
</reference>
<protein>
    <submittedName>
        <fullName evidence="1">Uncharacterized protein</fullName>
    </submittedName>
</protein>
<organism evidence="1 2">
    <name type="scientific">Araneus ventricosus</name>
    <name type="common">Orbweaver spider</name>
    <name type="synonym">Epeira ventricosa</name>
    <dbReference type="NCBI Taxonomy" id="182803"/>
    <lineage>
        <taxon>Eukaryota</taxon>
        <taxon>Metazoa</taxon>
        <taxon>Ecdysozoa</taxon>
        <taxon>Arthropoda</taxon>
        <taxon>Chelicerata</taxon>
        <taxon>Arachnida</taxon>
        <taxon>Araneae</taxon>
        <taxon>Araneomorphae</taxon>
        <taxon>Entelegynae</taxon>
        <taxon>Araneoidea</taxon>
        <taxon>Araneidae</taxon>
        <taxon>Araneus</taxon>
    </lineage>
</organism>
<dbReference type="AlphaFoldDB" id="A0A4Y2X016"/>
<gene>
    <name evidence="1" type="ORF">AVEN_192491_1</name>
</gene>
<proteinExistence type="predicted"/>
<sequence>MPDCAVGRSFSVERGCSGRVGRCYFWSCLLRNLTCGHHKYVDMRSRRISKWVLVPGRGYSNGGVLGPSISHSTYLLWNGVGPWPGDGLLGLRPQYSSYCSSCHSGFQGAMAGREGIQFFSLSPLQDQGNRRAGSYF</sequence>
<dbReference type="Proteomes" id="UP000499080">
    <property type="component" value="Unassembled WGS sequence"/>
</dbReference>
<comment type="caution">
    <text evidence="1">The sequence shown here is derived from an EMBL/GenBank/DDBJ whole genome shotgun (WGS) entry which is preliminary data.</text>
</comment>